<keyword evidence="5" id="KW-1185">Reference proteome</keyword>
<evidence type="ECO:0000256" key="1">
    <source>
        <dbReference type="SAM" id="Phobius"/>
    </source>
</evidence>
<evidence type="ECO:0000259" key="3">
    <source>
        <dbReference type="Pfam" id="PF16344"/>
    </source>
</evidence>
<evidence type="ECO:0008006" key="6">
    <source>
        <dbReference type="Google" id="ProtNLM"/>
    </source>
</evidence>
<keyword evidence="1" id="KW-1133">Transmembrane helix</keyword>
<feature type="transmembrane region" description="Helical" evidence="1">
    <location>
        <begin position="78"/>
        <end position="100"/>
    </location>
</feature>
<organism evidence="4 5">
    <name type="scientific">Spirosoma pollinicola</name>
    <dbReference type="NCBI Taxonomy" id="2057025"/>
    <lineage>
        <taxon>Bacteria</taxon>
        <taxon>Pseudomonadati</taxon>
        <taxon>Bacteroidota</taxon>
        <taxon>Cytophagia</taxon>
        <taxon>Cytophagales</taxon>
        <taxon>Cytophagaceae</taxon>
        <taxon>Spirosoma</taxon>
    </lineage>
</organism>
<dbReference type="Proteomes" id="UP000232883">
    <property type="component" value="Chromosome"/>
</dbReference>
<evidence type="ECO:0000259" key="2">
    <source>
        <dbReference type="Pfam" id="PF04773"/>
    </source>
</evidence>
<dbReference type="Pfam" id="PF16344">
    <property type="entry name" value="FecR_C"/>
    <property type="match status" value="1"/>
</dbReference>
<protein>
    <recommendedName>
        <fullName evidence="6">Iron dicitrate transport regulator FecR</fullName>
    </recommendedName>
</protein>
<reference evidence="4 5" key="1">
    <citation type="submission" date="2017-11" db="EMBL/GenBank/DDBJ databases">
        <title>Taxonomic description and genome sequences of Spirosoma HA7 sp. nov., isolated from pollen microhabitat of Corylus avellana.</title>
        <authorList>
            <person name="Ambika Manirajan B."/>
            <person name="Suarez C."/>
            <person name="Ratering S."/>
            <person name="Geissler-Plaum R."/>
            <person name="Cardinale M."/>
            <person name="Sylvia S."/>
        </authorList>
    </citation>
    <scope>NUCLEOTIDE SEQUENCE [LARGE SCALE GENOMIC DNA]</scope>
    <source>
        <strain evidence="4 5">HA7</strain>
    </source>
</reference>
<dbReference type="RefSeq" id="WP_100987008.1">
    <property type="nucleotide sequence ID" value="NZ_CP025096.1"/>
</dbReference>
<evidence type="ECO:0000313" key="4">
    <source>
        <dbReference type="EMBL" id="AUD01338.1"/>
    </source>
</evidence>
<dbReference type="PIRSF" id="PIRSF018266">
    <property type="entry name" value="FecR"/>
    <property type="match status" value="1"/>
</dbReference>
<dbReference type="PANTHER" id="PTHR30273">
    <property type="entry name" value="PERIPLASMIC SIGNAL SENSOR AND SIGMA FACTOR ACTIVATOR FECR-RELATED"/>
    <property type="match status" value="1"/>
</dbReference>
<dbReference type="GO" id="GO:0016989">
    <property type="term" value="F:sigma factor antagonist activity"/>
    <property type="evidence" value="ECO:0007669"/>
    <property type="project" value="TreeGrafter"/>
</dbReference>
<dbReference type="Gene3D" id="2.60.120.1440">
    <property type="match status" value="1"/>
</dbReference>
<keyword evidence="1" id="KW-0812">Transmembrane</keyword>
<sequence>MSRKEFGFLLQQYLDGKCSEDERAFVEHWYGIVQNKDREPLQETDFQALEPLLWQQIQSRTQSPKVIPMPVSSPRRQFSYPWMAVAASIVLVLLAGWWFYRQQGGLLTYENEISQEIDHADWQQRTNSSDKAEVIQLSDGSQVRLAPQSSIQYPAKFAADKREIALKGEAFFSVQKMPTRPFYVYTGTVVTKVLGTSFLVKTQATTKQVVVEVATGRVAVYKQTKVAETATATNAIVLSPNQKATYSPENQQFVTGLVERPQVISAEKSVTQPRSFEFDDVPLRRVIVQLEEAYGLTIKLENENQNECPLTADLSNLSLYAQLDMICAATKSSYTVQGTTILISGKGCANL</sequence>
<name>A0A2K8YUU8_9BACT</name>
<evidence type="ECO:0000313" key="5">
    <source>
        <dbReference type="Proteomes" id="UP000232883"/>
    </source>
</evidence>
<dbReference type="KEGG" id="spir:CWM47_05655"/>
<feature type="domain" description="Protein FecR C-terminal" evidence="3">
    <location>
        <begin position="276"/>
        <end position="343"/>
    </location>
</feature>
<dbReference type="PANTHER" id="PTHR30273:SF2">
    <property type="entry name" value="PROTEIN FECR"/>
    <property type="match status" value="1"/>
</dbReference>
<dbReference type="EMBL" id="CP025096">
    <property type="protein sequence ID" value="AUD01338.1"/>
    <property type="molecule type" value="Genomic_DNA"/>
</dbReference>
<accession>A0A2K8YUU8</accession>
<dbReference type="InterPro" id="IPR006860">
    <property type="entry name" value="FecR"/>
</dbReference>
<dbReference type="AlphaFoldDB" id="A0A2K8YUU8"/>
<feature type="domain" description="FecR protein" evidence="2">
    <location>
        <begin position="129"/>
        <end position="218"/>
    </location>
</feature>
<proteinExistence type="predicted"/>
<dbReference type="Gene3D" id="3.55.50.30">
    <property type="match status" value="1"/>
</dbReference>
<gene>
    <name evidence="4" type="ORF">CWM47_05655</name>
</gene>
<dbReference type="InterPro" id="IPR032508">
    <property type="entry name" value="FecR_C"/>
</dbReference>
<dbReference type="InterPro" id="IPR012373">
    <property type="entry name" value="Ferrdict_sens_TM"/>
</dbReference>
<keyword evidence="1" id="KW-0472">Membrane</keyword>
<dbReference type="OrthoDB" id="645173at2"/>
<dbReference type="Pfam" id="PF04773">
    <property type="entry name" value="FecR"/>
    <property type="match status" value="1"/>
</dbReference>